<proteinExistence type="predicted"/>
<keyword evidence="2" id="KW-1185">Reference proteome</keyword>
<name>A0ABU9QSW3_9BURK</name>
<dbReference type="Proteomes" id="UP001494588">
    <property type="component" value="Unassembled WGS sequence"/>
</dbReference>
<reference evidence="1 2" key="1">
    <citation type="submission" date="2024-01" db="EMBL/GenBank/DDBJ databases">
        <title>The diversity of rhizobia nodulating Mimosa spp. in eleven states of Brazil covering several biomes is determined by host plant, location, and edaphic factors.</title>
        <authorList>
            <person name="Rouws L."/>
            <person name="Barauna A."/>
            <person name="Beukes C."/>
            <person name="De Faria S.M."/>
            <person name="Gross E."/>
            <person name="Dos Reis Junior F.B."/>
            <person name="Simon M."/>
            <person name="Maluk M."/>
            <person name="Odee D.W."/>
            <person name="Kenicer G."/>
            <person name="Young J.P.W."/>
            <person name="Reis V.M."/>
            <person name="Zilli J."/>
            <person name="James E.K."/>
        </authorList>
    </citation>
    <scope>NUCLEOTIDE SEQUENCE [LARGE SCALE GENOMIC DNA]</scope>
    <source>
        <strain evidence="1 2">JPY77</strain>
    </source>
</reference>
<organism evidence="1 2">
    <name type="scientific">Paraburkholderia sabiae</name>
    <dbReference type="NCBI Taxonomy" id="273251"/>
    <lineage>
        <taxon>Bacteria</taxon>
        <taxon>Pseudomonadati</taxon>
        <taxon>Pseudomonadota</taxon>
        <taxon>Betaproteobacteria</taxon>
        <taxon>Burkholderiales</taxon>
        <taxon>Burkholderiaceae</taxon>
        <taxon>Paraburkholderia</taxon>
    </lineage>
</organism>
<dbReference type="RefSeq" id="WP_201662224.1">
    <property type="nucleotide sequence ID" value="NZ_CAJHCS010000059.1"/>
</dbReference>
<comment type="caution">
    <text evidence="1">The sequence shown here is derived from an EMBL/GenBank/DDBJ whole genome shotgun (WGS) entry which is preliminary data.</text>
</comment>
<sequence length="88" mass="9742">MSTKDTIRSQEKAGNLPGWQIYSEMSEKDDFVYLEFEGGVQVDVNMIGSLWGHPPGTVVLRLPTATARQLGIVPQEWTGDAFARASEE</sequence>
<evidence type="ECO:0000313" key="2">
    <source>
        <dbReference type="Proteomes" id="UP001494588"/>
    </source>
</evidence>
<evidence type="ECO:0000313" key="1">
    <source>
        <dbReference type="EMBL" id="MEM5292238.1"/>
    </source>
</evidence>
<accession>A0ABU9QSW3</accession>
<dbReference type="EMBL" id="JAZHGC010000077">
    <property type="protein sequence ID" value="MEM5292238.1"/>
    <property type="molecule type" value="Genomic_DNA"/>
</dbReference>
<protein>
    <recommendedName>
        <fullName evidence="3">DUF2971 domain-containing protein</fullName>
    </recommendedName>
</protein>
<evidence type="ECO:0008006" key="3">
    <source>
        <dbReference type="Google" id="ProtNLM"/>
    </source>
</evidence>
<gene>
    <name evidence="1" type="ORF">V4C55_41835</name>
</gene>